<organism evidence="2 3">
    <name type="scientific">Massilia soli</name>
    <dbReference type="NCBI Taxonomy" id="2792854"/>
    <lineage>
        <taxon>Bacteria</taxon>
        <taxon>Pseudomonadati</taxon>
        <taxon>Pseudomonadota</taxon>
        <taxon>Betaproteobacteria</taxon>
        <taxon>Burkholderiales</taxon>
        <taxon>Oxalobacteraceae</taxon>
        <taxon>Telluria group</taxon>
        <taxon>Massilia</taxon>
    </lineage>
</organism>
<keyword evidence="1" id="KW-0732">Signal</keyword>
<evidence type="ECO:0000313" key="3">
    <source>
        <dbReference type="Proteomes" id="UP000809349"/>
    </source>
</evidence>
<dbReference type="RefSeq" id="WP_223470000.1">
    <property type="nucleotide sequence ID" value="NZ_JAFBIL020000008.1"/>
</dbReference>
<feature type="chain" id="PRO_5045285958" description="Secreted protein" evidence="1">
    <location>
        <begin position="35"/>
        <end position="64"/>
    </location>
</feature>
<reference evidence="2 3" key="1">
    <citation type="submission" date="2021-01" db="EMBL/GenBank/DDBJ databases">
        <authorList>
            <person name="Ruan W."/>
            <person name="Khan S.A."/>
            <person name="Jeon C.O."/>
        </authorList>
    </citation>
    <scope>NUCLEOTIDE SEQUENCE [LARGE SCALE GENOMIC DNA]</scope>
    <source>
        <strain evidence="2 3">R798</strain>
    </source>
</reference>
<evidence type="ECO:0008006" key="4">
    <source>
        <dbReference type="Google" id="ProtNLM"/>
    </source>
</evidence>
<comment type="caution">
    <text evidence="2">The sequence shown here is derived from an EMBL/GenBank/DDBJ whole genome shotgun (WGS) entry which is preliminary data.</text>
</comment>
<dbReference type="EMBL" id="JAFBIL020000008">
    <property type="protein sequence ID" value="MBZ2209549.1"/>
    <property type="molecule type" value="Genomic_DNA"/>
</dbReference>
<dbReference type="Proteomes" id="UP000809349">
    <property type="component" value="Unassembled WGS sequence"/>
</dbReference>
<proteinExistence type="predicted"/>
<sequence length="64" mass="6663">MQLVVVPASSSTMAPSLFSRLVLSLLIHSPVAPACVANATAMAAQALRKGAAMALSIMKAQRRR</sequence>
<reference evidence="2 3" key="2">
    <citation type="submission" date="2021-08" db="EMBL/GenBank/DDBJ databases">
        <title>Massilia sp. R798.</title>
        <authorList>
            <person name="Baek J.H."/>
            <person name="Jung H.S."/>
            <person name="Kim K.R."/>
            <person name="Jeon C.O."/>
        </authorList>
    </citation>
    <scope>NUCLEOTIDE SEQUENCE [LARGE SCALE GENOMIC DNA]</scope>
    <source>
        <strain evidence="2 3">R798</strain>
    </source>
</reference>
<name>A0ABS7SUF2_9BURK</name>
<feature type="signal peptide" evidence="1">
    <location>
        <begin position="1"/>
        <end position="34"/>
    </location>
</feature>
<protein>
    <recommendedName>
        <fullName evidence="4">Secreted protein</fullName>
    </recommendedName>
</protein>
<evidence type="ECO:0000313" key="2">
    <source>
        <dbReference type="EMBL" id="MBZ2209549.1"/>
    </source>
</evidence>
<keyword evidence="3" id="KW-1185">Reference proteome</keyword>
<evidence type="ECO:0000256" key="1">
    <source>
        <dbReference type="SAM" id="SignalP"/>
    </source>
</evidence>
<gene>
    <name evidence="2" type="ORF">I4X03_019960</name>
</gene>
<accession>A0ABS7SUF2</accession>